<dbReference type="AlphaFoldDB" id="A0A381TC36"/>
<proteinExistence type="inferred from homology"/>
<dbReference type="Gene3D" id="3.70.10.10">
    <property type="match status" value="1"/>
</dbReference>
<name>A0A381TC36_9ZZZZ</name>
<gene>
    <name evidence="1" type="ORF">METZ01_LOCUS66576</name>
</gene>
<sequence length="225" mass="25767">MMVFKNFASINQNLVVKEGELQHTMSAQKNIVGKVKLKDKFPREWPIYDLNEFLSVMSMYDNPNLDFKESFVVVRESENTDNFFNYQYSDVSVVTTPQQEIVMPEPEISFTLTSDVLTHIERAAAVIGAPDMVLESMTKGVALLKVLDKKNDDSNVYAVKININNEDGKDVPYKFWFKVDNFKLLPGEYNVTCSAKRVSHFQHKNTDIEYWIAGEPATEYNAINA</sequence>
<dbReference type="InterPro" id="IPR046389">
    <property type="entry name" value="Sliding_clamp_T4"/>
</dbReference>
<dbReference type="GO" id="GO:0039693">
    <property type="term" value="P:viral DNA genome replication"/>
    <property type="evidence" value="ECO:0007669"/>
    <property type="project" value="InterPro"/>
</dbReference>
<dbReference type="EMBL" id="UINC01004356">
    <property type="protein sequence ID" value="SVA13722.1"/>
    <property type="molecule type" value="Genomic_DNA"/>
</dbReference>
<protein>
    <submittedName>
        <fullName evidence="1">Uncharacterized protein</fullName>
    </submittedName>
</protein>
<dbReference type="InterPro" id="IPR046938">
    <property type="entry name" value="DNA_clamp_sf"/>
</dbReference>
<dbReference type="HAMAP" id="MF_04161">
    <property type="entry name" value="Sliding_clamp_T4"/>
    <property type="match status" value="1"/>
</dbReference>
<dbReference type="GO" id="GO:0030337">
    <property type="term" value="F:DNA polymerase processivity factor activity"/>
    <property type="evidence" value="ECO:0007669"/>
    <property type="project" value="InterPro"/>
</dbReference>
<dbReference type="SUPFAM" id="SSF55979">
    <property type="entry name" value="DNA clamp"/>
    <property type="match status" value="2"/>
</dbReference>
<organism evidence="1">
    <name type="scientific">marine metagenome</name>
    <dbReference type="NCBI Taxonomy" id="408172"/>
    <lineage>
        <taxon>unclassified sequences</taxon>
        <taxon>metagenomes</taxon>
        <taxon>ecological metagenomes</taxon>
    </lineage>
</organism>
<reference evidence="1" key="1">
    <citation type="submission" date="2018-05" db="EMBL/GenBank/DDBJ databases">
        <authorList>
            <person name="Lanie J.A."/>
            <person name="Ng W.-L."/>
            <person name="Kazmierczak K.M."/>
            <person name="Andrzejewski T.M."/>
            <person name="Davidsen T.M."/>
            <person name="Wayne K.J."/>
            <person name="Tettelin H."/>
            <person name="Glass J.I."/>
            <person name="Rusch D."/>
            <person name="Podicherti R."/>
            <person name="Tsui H.-C.T."/>
            <person name="Winkler M.E."/>
        </authorList>
    </citation>
    <scope>NUCLEOTIDE SEQUENCE</scope>
</reference>
<accession>A0A381TC36</accession>
<evidence type="ECO:0000313" key="1">
    <source>
        <dbReference type="EMBL" id="SVA13722.1"/>
    </source>
</evidence>